<evidence type="ECO:0000313" key="6">
    <source>
        <dbReference type="EMBL" id="RUS23752.1"/>
    </source>
</evidence>
<comment type="similarity">
    <text evidence="1">Belongs to the eukaryotic initiation factor 4G family.</text>
</comment>
<protein>
    <submittedName>
        <fullName evidence="6">Armadillo-type protein</fullName>
    </submittedName>
</protein>
<dbReference type="SUPFAM" id="SSF48371">
    <property type="entry name" value="ARM repeat"/>
    <property type="match status" value="1"/>
</dbReference>
<feature type="domain" description="MIF4G" evidence="5">
    <location>
        <begin position="60"/>
        <end position="156"/>
    </location>
</feature>
<organism evidence="6 7">
    <name type="scientific">Jimgerdemannia flammicorona</name>
    <dbReference type="NCBI Taxonomy" id="994334"/>
    <lineage>
        <taxon>Eukaryota</taxon>
        <taxon>Fungi</taxon>
        <taxon>Fungi incertae sedis</taxon>
        <taxon>Mucoromycota</taxon>
        <taxon>Mucoromycotina</taxon>
        <taxon>Endogonomycetes</taxon>
        <taxon>Endogonales</taxon>
        <taxon>Endogonaceae</taxon>
        <taxon>Jimgerdemannia</taxon>
    </lineage>
</organism>
<accession>A0A433Q1Z2</accession>
<gene>
    <name evidence="6" type="ORF">BC938DRAFT_474672</name>
</gene>
<evidence type="ECO:0000313" key="7">
    <source>
        <dbReference type="Proteomes" id="UP000274822"/>
    </source>
</evidence>
<dbReference type="GO" id="GO:0003729">
    <property type="term" value="F:mRNA binding"/>
    <property type="evidence" value="ECO:0007669"/>
    <property type="project" value="TreeGrafter"/>
</dbReference>
<dbReference type="PANTHER" id="PTHR23253">
    <property type="entry name" value="EUKARYOTIC TRANSLATION INITIATION FACTOR 4 GAMMA"/>
    <property type="match status" value="1"/>
</dbReference>
<proteinExistence type="inferred from homology"/>
<evidence type="ECO:0000256" key="4">
    <source>
        <dbReference type="SAM" id="MobiDB-lite"/>
    </source>
</evidence>
<keyword evidence="2" id="KW-0396">Initiation factor</keyword>
<keyword evidence="7" id="KW-1185">Reference proteome</keyword>
<dbReference type="InterPro" id="IPR003890">
    <property type="entry name" value="MIF4G-like_typ-3"/>
</dbReference>
<comment type="caution">
    <text evidence="6">The sequence shown here is derived from an EMBL/GenBank/DDBJ whole genome shotgun (WGS) entry which is preliminary data.</text>
</comment>
<dbReference type="GO" id="GO:0003743">
    <property type="term" value="F:translation initiation factor activity"/>
    <property type="evidence" value="ECO:0007669"/>
    <property type="project" value="UniProtKB-KW"/>
</dbReference>
<evidence type="ECO:0000259" key="5">
    <source>
        <dbReference type="Pfam" id="PF02854"/>
    </source>
</evidence>
<dbReference type="Proteomes" id="UP000274822">
    <property type="component" value="Unassembled WGS sequence"/>
</dbReference>
<evidence type="ECO:0000256" key="1">
    <source>
        <dbReference type="ARBA" id="ARBA00005775"/>
    </source>
</evidence>
<evidence type="ECO:0000256" key="3">
    <source>
        <dbReference type="ARBA" id="ARBA00022917"/>
    </source>
</evidence>
<dbReference type="GO" id="GO:0016281">
    <property type="term" value="C:eukaryotic translation initiation factor 4F complex"/>
    <property type="evidence" value="ECO:0007669"/>
    <property type="project" value="TreeGrafter"/>
</dbReference>
<dbReference type="AlphaFoldDB" id="A0A433Q1Z2"/>
<name>A0A433Q1Z2_9FUNG</name>
<keyword evidence="3" id="KW-0648">Protein biosynthesis</keyword>
<dbReference type="Gene3D" id="1.25.40.180">
    <property type="match status" value="1"/>
</dbReference>
<dbReference type="EMBL" id="RBNJ01018682">
    <property type="protein sequence ID" value="RUS23752.1"/>
    <property type="molecule type" value="Genomic_DNA"/>
</dbReference>
<dbReference type="PANTHER" id="PTHR23253:SF9">
    <property type="entry name" value="EUKARYOTIC TRANSLATION INITIATION FACTOR 4 GAMMA 2"/>
    <property type="match status" value="1"/>
</dbReference>
<dbReference type="InterPro" id="IPR016024">
    <property type="entry name" value="ARM-type_fold"/>
</dbReference>
<feature type="region of interest" description="Disordered" evidence="4">
    <location>
        <begin position="20"/>
        <end position="40"/>
    </location>
</feature>
<dbReference type="Pfam" id="PF02854">
    <property type="entry name" value="MIF4G"/>
    <property type="match status" value="1"/>
</dbReference>
<sequence>MRSGDISPVIAAQGHLAVNSKDSRQATRLGRSGQGYQQRPSFLRVPSQSLPKDDENDYDRPNTVKFVDELFRQNIIPEPAIHEYIQRLLDNISNPLEQNTESFCVLLSATGKEFDHKKAKGSMDGYSNRAGELFKYSKLSRKTKSLLLDVIDLRSNGWESLTNANDNGQVSDNGQCQR</sequence>
<evidence type="ECO:0000256" key="2">
    <source>
        <dbReference type="ARBA" id="ARBA00022540"/>
    </source>
</evidence>
<reference evidence="6 7" key="1">
    <citation type="journal article" date="2018" name="New Phytol.">
        <title>Phylogenomics of Endogonaceae and evolution of mycorrhizas within Mucoromycota.</title>
        <authorList>
            <person name="Chang Y."/>
            <person name="Desiro A."/>
            <person name="Na H."/>
            <person name="Sandor L."/>
            <person name="Lipzen A."/>
            <person name="Clum A."/>
            <person name="Barry K."/>
            <person name="Grigoriev I.V."/>
            <person name="Martin F.M."/>
            <person name="Stajich J.E."/>
            <person name="Smith M.E."/>
            <person name="Bonito G."/>
            <person name="Spatafora J.W."/>
        </authorList>
    </citation>
    <scope>NUCLEOTIDE SEQUENCE [LARGE SCALE GENOMIC DNA]</scope>
    <source>
        <strain evidence="6 7">AD002</strain>
    </source>
</reference>